<dbReference type="PANTHER" id="PTHR21016:SF1">
    <property type="entry name" value="TM2 DOMAIN-CONTAINING PROTEIN 1"/>
    <property type="match status" value="1"/>
</dbReference>
<protein>
    <recommendedName>
        <fullName evidence="9">TM2 domain-containing protein</fullName>
    </recommendedName>
</protein>
<evidence type="ECO:0000256" key="6">
    <source>
        <dbReference type="ARBA" id="ARBA00023136"/>
    </source>
</evidence>
<dbReference type="EMBL" id="CAJNOG010000239">
    <property type="protein sequence ID" value="CAF1106645.1"/>
    <property type="molecule type" value="Genomic_DNA"/>
</dbReference>
<comment type="subcellular location">
    <subcellularLocation>
        <location evidence="1">Membrane</location>
        <topology evidence="1">Multi-pass membrane protein</topology>
    </subcellularLocation>
</comment>
<dbReference type="Proteomes" id="UP000663844">
    <property type="component" value="Unassembled WGS sequence"/>
</dbReference>
<feature type="transmembrane region" description="Helical" evidence="8">
    <location>
        <begin position="193"/>
        <end position="214"/>
    </location>
</feature>
<proteinExistence type="inferred from homology"/>
<dbReference type="InterPro" id="IPR050932">
    <property type="entry name" value="TM2D1-3-like"/>
</dbReference>
<evidence type="ECO:0000256" key="1">
    <source>
        <dbReference type="ARBA" id="ARBA00004141"/>
    </source>
</evidence>
<dbReference type="Pfam" id="PF05154">
    <property type="entry name" value="TM2"/>
    <property type="match status" value="1"/>
</dbReference>
<dbReference type="GO" id="GO:0016020">
    <property type="term" value="C:membrane"/>
    <property type="evidence" value="ECO:0007669"/>
    <property type="project" value="UniProtKB-SubCell"/>
</dbReference>
<evidence type="ECO:0000313" key="10">
    <source>
        <dbReference type="EMBL" id="CAF1106645.1"/>
    </source>
</evidence>
<reference evidence="10" key="1">
    <citation type="submission" date="2021-02" db="EMBL/GenBank/DDBJ databases">
        <authorList>
            <person name="Nowell W R."/>
        </authorList>
    </citation>
    <scope>NUCLEOTIDE SEQUENCE</scope>
</reference>
<comment type="similarity">
    <text evidence="2">Belongs to the TM2 family.</text>
</comment>
<feature type="domain" description="TM2" evidence="9">
    <location>
        <begin position="191"/>
        <end position="238"/>
    </location>
</feature>
<evidence type="ECO:0000256" key="4">
    <source>
        <dbReference type="ARBA" id="ARBA00022729"/>
    </source>
</evidence>
<keyword evidence="6 8" id="KW-0472">Membrane</keyword>
<evidence type="ECO:0000256" key="2">
    <source>
        <dbReference type="ARBA" id="ARBA00008284"/>
    </source>
</evidence>
<evidence type="ECO:0000313" key="12">
    <source>
        <dbReference type="Proteomes" id="UP000663845"/>
    </source>
</evidence>
<keyword evidence="5 8" id="KW-1133">Transmembrane helix</keyword>
<sequence length="280" mass="32125">MINFGDIVDKALSYATTTQAILLRGAKMAGCCIRFFGFLKEVPDYIGALQEPGNLTTDQFVLRCNWTFTLFHTNLSSNYFICMLFRILFLFFFINQTDLSILEKQKPINIKCNDLLVGQYRCQHPKIDSLTQEPQGCERHHLISNGEENSLDTAPINCYTAPKIVCDGGIYNETIDGFMFEKRTPCRWTNGKYYRTTLALSLFLGVFGIDRIYLGYYVTGLLKLFTCGFMLVGALVDFLLIALQVLTPADGSFYIIDYYGPRILWTEFNENRTYLKPQNY</sequence>
<evidence type="ECO:0000256" key="7">
    <source>
        <dbReference type="ARBA" id="ARBA00023180"/>
    </source>
</evidence>
<organism evidence="10 12">
    <name type="scientific">Adineta steineri</name>
    <dbReference type="NCBI Taxonomy" id="433720"/>
    <lineage>
        <taxon>Eukaryota</taxon>
        <taxon>Metazoa</taxon>
        <taxon>Spiralia</taxon>
        <taxon>Gnathifera</taxon>
        <taxon>Rotifera</taxon>
        <taxon>Eurotatoria</taxon>
        <taxon>Bdelloidea</taxon>
        <taxon>Adinetida</taxon>
        <taxon>Adinetidae</taxon>
        <taxon>Adineta</taxon>
    </lineage>
</organism>
<evidence type="ECO:0000256" key="8">
    <source>
        <dbReference type="SAM" id="Phobius"/>
    </source>
</evidence>
<feature type="transmembrane region" description="Helical" evidence="8">
    <location>
        <begin position="220"/>
        <end position="243"/>
    </location>
</feature>
<dbReference type="InterPro" id="IPR007829">
    <property type="entry name" value="TM2"/>
</dbReference>
<accession>A0A814PJP9</accession>
<dbReference type="EMBL" id="CAJOAZ010000326">
    <property type="protein sequence ID" value="CAF3616679.1"/>
    <property type="molecule type" value="Genomic_DNA"/>
</dbReference>
<feature type="transmembrane region" description="Helical" evidence="8">
    <location>
        <begin position="76"/>
        <end position="94"/>
    </location>
</feature>
<dbReference type="Proteomes" id="UP000663845">
    <property type="component" value="Unassembled WGS sequence"/>
</dbReference>
<dbReference type="PANTHER" id="PTHR21016">
    <property type="entry name" value="BETA-AMYLOID BINDING PROTEIN-RELATED"/>
    <property type="match status" value="1"/>
</dbReference>
<evidence type="ECO:0000256" key="3">
    <source>
        <dbReference type="ARBA" id="ARBA00022692"/>
    </source>
</evidence>
<comment type="caution">
    <text evidence="10">The sequence shown here is derived from an EMBL/GenBank/DDBJ whole genome shotgun (WGS) entry which is preliminary data.</text>
</comment>
<evidence type="ECO:0000259" key="9">
    <source>
        <dbReference type="Pfam" id="PF05154"/>
    </source>
</evidence>
<gene>
    <name evidence="10" type="ORF">JYZ213_LOCUS21691</name>
    <name evidence="11" type="ORF">OXD698_LOCUS7207</name>
</gene>
<keyword evidence="4" id="KW-0732">Signal</keyword>
<dbReference type="AlphaFoldDB" id="A0A814PJP9"/>
<evidence type="ECO:0000256" key="5">
    <source>
        <dbReference type="ARBA" id="ARBA00022989"/>
    </source>
</evidence>
<keyword evidence="7" id="KW-0325">Glycoprotein</keyword>
<name>A0A814PJP9_9BILA</name>
<evidence type="ECO:0000313" key="11">
    <source>
        <dbReference type="EMBL" id="CAF3616679.1"/>
    </source>
</evidence>
<keyword evidence="3 8" id="KW-0812">Transmembrane</keyword>